<proteinExistence type="predicted"/>
<dbReference type="EMBL" id="RRYP01024778">
    <property type="protein sequence ID" value="TNV72036.1"/>
    <property type="molecule type" value="Genomic_DNA"/>
</dbReference>
<feature type="region of interest" description="Disordered" evidence="1">
    <location>
        <begin position="47"/>
        <end position="69"/>
    </location>
</feature>
<protein>
    <submittedName>
        <fullName evidence="2">Uncharacterized protein</fullName>
    </submittedName>
</protein>
<name>A0A8J8SVP6_HALGN</name>
<accession>A0A8J8SVP6</accession>
<reference evidence="2" key="1">
    <citation type="submission" date="2019-06" db="EMBL/GenBank/DDBJ databases">
        <authorList>
            <person name="Zheng W."/>
        </authorList>
    </citation>
    <scope>NUCLEOTIDE SEQUENCE</scope>
    <source>
        <strain evidence="2">QDHG01</strain>
    </source>
</reference>
<keyword evidence="3" id="KW-1185">Reference proteome</keyword>
<organism evidence="2 3">
    <name type="scientific">Halteria grandinella</name>
    <dbReference type="NCBI Taxonomy" id="5974"/>
    <lineage>
        <taxon>Eukaryota</taxon>
        <taxon>Sar</taxon>
        <taxon>Alveolata</taxon>
        <taxon>Ciliophora</taxon>
        <taxon>Intramacronucleata</taxon>
        <taxon>Spirotrichea</taxon>
        <taxon>Stichotrichia</taxon>
        <taxon>Sporadotrichida</taxon>
        <taxon>Halteriidae</taxon>
        <taxon>Halteria</taxon>
    </lineage>
</organism>
<comment type="caution">
    <text evidence="2">The sequence shown here is derived from an EMBL/GenBank/DDBJ whole genome shotgun (WGS) entry which is preliminary data.</text>
</comment>
<evidence type="ECO:0000256" key="1">
    <source>
        <dbReference type="SAM" id="MobiDB-lite"/>
    </source>
</evidence>
<evidence type="ECO:0000313" key="3">
    <source>
        <dbReference type="Proteomes" id="UP000785679"/>
    </source>
</evidence>
<sequence length="69" mass="7745">MMQRLDPLRNLELSTERYKANVCPSRVHLIFQGITLQRGVGSLAKASSAMKSASMSRRSRSVSMMTKML</sequence>
<evidence type="ECO:0000313" key="2">
    <source>
        <dbReference type="EMBL" id="TNV72036.1"/>
    </source>
</evidence>
<dbReference type="Proteomes" id="UP000785679">
    <property type="component" value="Unassembled WGS sequence"/>
</dbReference>
<dbReference type="AlphaFoldDB" id="A0A8J8SVP6"/>
<gene>
    <name evidence="2" type="ORF">FGO68_gene12848</name>
</gene>